<dbReference type="EMBL" id="JABANO010015979">
    <property type="protein sequence ID" value="KAF4735955.1"/>
    <property type="molecule type" value="Genomic_DNA"/>
</dbReference>
<reference evidence="3 4" key="1">
    <citation type="submission" date="2020-04" db="EMBL/GenBank/DDBJ databases">
        <title>Perkinsus olseni comparative genomics.</title>
        <authorList>
            <person name="Bogema D.R."/>
        </authorList>
    </citation>
    <scope>NUCLEOTIDE SEQUENCE [LARGE SCALE GENOMIC DNA]</scope>
    <source>
        <strain evidence="1">ATCC PRA-205</strain>
        <strain evidence="2 3">ATCC PRA-207</strain>
    </source>
</reference>
<accession>A0A7J6SHA5</accession>
<evidence type="ECO:0000313" key="2">
    <source>
        <dbReference type="EMBL" id="KAF4735955.1"/>
    </source>
</evidence>
<sequence>GYPPYWHSALSEEDGAYCGYSNGESGQADWRGLQFEAAPNAKLKTKFIVCPEQGDRDAFTSDFCGAQRTLWEYRRNYTHSEEKWRFEGLPKGTGANPLDDVDGWTLHEKLDAPTAAVGKLKMKSEKSLMRLVNQLVENTCAEALEILKEEYPTFEDLCKKHRDTSERRKLCLLPPTKLGSSKKCGIEDNIISEFARQ</sequence>
<name>A0A7J6SHA5_PEROL</name>
<comment type="caution">
    <text evidence="1">The sequence shown here is derived from an EMBL/GenBank/DDBJ whole genome shotgun (WGS) entry which is preliminary data.</text>
</comment>
<dbReference type="AlphaFoldDB" id="A0A7J6SHA5"/>
<organism evidence="1 4">
    <name type="scientific">Perkinsus olseni</name>
    <name type="common">Perkinsus atlanticus</name>
    <dbReference type="NCBI Taxonomy" id="32597"/>
    <lineage>
        <taxon>Eukaryota</taxon>
        <taxon>Sar</taxon>
        <taxon>Alveolata</taxon>
        <taxon>Perkinsozoa</taxon>
        <taxon>Perkinsea</taxon>
        <taxon>Perkinsida</taxon>
        <taxon>Perkinsidae</taxon>
        <taxon>Perkinsus</taxon>
    </lineage>
</organism>
<evidence type="ECO:0000313" key="4">
    <source>
        <dbReference type="Proteomes" id="UP000574390"/>
    </source>
</evidence>
<dbReference type="Proteomes" id="UP000574390">
    <property type="component" value="Unassembled WGS sequence"/>
</dbReference>
<dbReference type="Proteomes" id="UP000553632">
    <property type="component" value="Unassembled WGS sequence"/>
</dbReference>
<proteinExistence type="predicted"/>
<keyword evidence="3" id="KW-1185">Reference proteome</keyword>
<feature type="non-terminal residue" evidence="1">
    <location>
        <position position="1"/>
    </location>
</feature>
<protein>
    <submittedName>
        <fullName evidence="1">Uncharacterized protein</fullName>
    </submittedName>
</protein>
<dbReference type="EMBL" id="JABANM010014818">
    <property type="protein sequence ID" value="KAF4732075.1"/>
    <property type="molecule type" value="Genomic_DNA"/>
</dbReference>
<gene>
    <name evidence="1" type="ORF">FOZ62_021536</name>
    <name evidence="2" type="ORF">FOZ63_004010</name>
</gene>
<evidence type="ECO:0000313" key="1">
    <source>
        <dbReference type="EMBL" id="KAF4732075.1"/>
    </source>
</evidence>
<evidence type="ECO:0000313" key="3">
    <source>
        <dbReference type="Proteomes" id="UP000553632"/>
    </source>
</evidence>